<protein>
    <submittedName>
        <fullName evidence="3">DUF4352 domain-containing protein</fullName>
    </submittedName>
</protein>
<reference evidence="3" key="1">
    <citation type="submission" date="2023-03" db="EMBL/GenBank/DDBJ databases">
        <authorList>
            <person name="Shen W."/>
            <person name="Cai J."/>
        </authorList>
    </citation>
    <scope>NUCLEOTIDE SEQUENCE</scope>
    <source>
        <strain evidence="3">P96-3</strain>
    </source>
</reference>
<gene>
    <name evidence="3" type="ORF">P7H70_07490</name>
</gene>
<dbReference type="RefSeq" id="WP_311874642.1">
    <property type="nucleotide sequence ID" value="NZ_JARQBZ010000011.1"/>
</dbReference>
<dbReference type="PROSITE" id="PS51257">
    <property type="entry name" value="PROKAR_LIPOPROTEIN"/>
    <property type="match status" value="1"/>
</dbReference>
<evidence type="ECO:0000259" key="2">
    <source>
        <dbReference type="Pfam" id="PF11611"/>
    </source>
</evidence>
<dbReference type="Gene3D" id="2.60.40.4170">
    <property type="match status" value="2"/>
</dbReference>
<feature type="region of interest" description="Disordered" evidence="1">
    <location>
        <begin position="21"/>
        <end position="64"/>
    </location>
</feature>
<evidence type="ECO:0000313" key="3">
    <source>
        <dbReference type="EMBL" id="MDT2833896.1"/>
    </source>
</evidence>
<comment type="caution">
    <text evidence="3">The sequence shown here is derived from an EMBL/GenBank/DDBJ whole genome shotgun (WGS) entry which is preliminary data.</text>
</comment>
<name>A0AAW8U504_9ENTE</name>
<evidence type="ECO:0000313" key="4">
    <source>
        <dbReference type="Proteomes" id="UP001268577"/>
    </source>
</evidence>
<dbReference type="AlphaFoldDB" id="A0AAW8U504"/>
<accession>A0AAW8U504</accession>
<dbReference type="Pfam" id="PF11611">
    <property type="entry name" value="DUF4352"/>
    <property type="match status" value="1"/>
</dbReference>
<feature type="compositionally biased region" description="Low complexity" evidence="1">
    <location>
        <begin position="30"/>
        <end position="41"/>
    </location>
</feature>
<feature type="domain" description="DUF4352" evidence="2">
    <location>
        <begin position="273"/>
        <end position="380"/>
    </location>
</feature>
<sequence length="413" mass="45960">MKKSVWVSMIGISLLMLSGCGKEKEKETPTTKTSESTVVSSEKTKETKESKEKSADAGDWKDVNDDLKKTTEAKKLTVKHESKEAIVNEKDDVKVAINGYEYVELNDISKDLRITFGDQVEKGGVLLVSTTLKNDSDKSVYTSATYSMSVTGFSSAISRMKGLISSDVVDELVKVKYEIKPKEEFSGYVALPVKPEAMDKIAENGEAMFELPGIYSKAESFKKEDAIVEPKEAKISLSGEGSEKAEASKAFYEDKATVENLGEKTMLVDQKDGKQAEFEGAKVTLNGYQITEFKPNEDEAPRYKNFDTGVILLTADITIKNEGKETLNLGQTSATLSIGNKDKLMHENMLEIKSDEELPTGKEGTKYLVFAMDKESYEKLYHDKEFKLDVSLYDQKFARLTDVDDLAFTFSNK</sequence>
<evidence type="ECO:0000256" key="1">
    <source>
        <dbReference type="SAM" id="MobiDB-lite"/>
    </source>
</evidence>
<feature type="compositionally biased region" description="Basic and acidic residues" evidence="1">
    <location>
        <begin position="42"/>
        <end position="64"/>
    </location>
</feature>
<proteinExistence type="predicted"/>
<dbReference type="EMBL" id="JARQBZ010000011">
    <property type="protein sequence ID" value="MDT2833896.1"/>
    <property type="molecule type" value="Genomic_DNA"/>
</dbReference>
<organism evidence="3 4">
    <name type="scientific">Vagococcus carniphilus</name>
    <dbReference type="NCBI Taxonomy" id="218144"/>
    <lineage>
        <taxon>Bacteria</taxon>
        <taxon>Bacillati</taxon>
        <taxon>Bacillota</taxon>
        <taxon>Bacilli</taxon>
        <taxon>Lactobacillales</taxon>
        <taxon>Enterococcaceae</taxon>
        <taxon>Vagococcus</taxon>
    </lineage>
</organism>
<dbReference type="Proteomes" id="UP001268577">
    <property type="component" value="Unassembled WGS sequence"/>
</dbReference>
<dbReference type="InterPro" id="IPR029051">
    <property type="entry name" value="DUF4352"/>
</dbReference>